<dbReference type="EMBL" id="JBJKBG010000009">
    <property type="protein sequence ID" value="KAL3723882.1"/>
    <property type="molecule type" value="Genomic_DNA"/>
</dbReference>
<protein>
    <submittedName>
        <fullName evidence="7">Uncharacterized protein</fullName>
    </submittedName>
</protein>
<keyword evidence="8" id="KW-1185">Reference proteome</keyword>
<comment type="subcellular location">
    <subcellularLocation>
        <location evidence="1">Membrane</location>
        <topology evidence="1">Multi-pass membrane protein</topology>
    </subcellularLocation>
</comment>
<feature type="transmembrane region" description="Helical" evidence="6">
    <location>
        <begin position="117"/>
        <end position="137"/>
    </location>
</feature>
<accession>A0ABD3J951</accession>
<comment type="similarity">
    <text evidence="2">Belongs to the Cold-regulated 413 protein family.</text>
</comment>
<keyword evidence="5 6" id="KW-0472">Membrane</keyword>
<keyword evidence="4 6" id="KW-1133">Transmembrane helix</keyword>
<evidence type="ECO:0000256" key="6">
    <source>
        <dbReference type="SAM" id="Phobius"/>
    </source>
</evidence>
<evidence type="ECO:0000256" key="5">
    <source>
        <dbReference type="ARBA" id="ARBA00023136"/>
    </source>
</evidence>
<dbReference type="PANTHER" id="PTHR33596">
    <property type="entry name" value="COLD-REGULATED 413 PLASMA MEMBRANE PROTEIN 2"/>
    <property type="match status" value="1"/>
</dbReference>
<feature type="transmembrane region" description="Helical" evidence="6">
    <location>
        <begin position="86"/>
        <end position="105"/>
    </location>
</feature>
<dbReference type="PANTHER" id="PTHR33596:SF4">
    <property type="entry name" value="COLD-REGULATED 413 PLASMA MEMBRANE PROTEIN 4-LIKE"/>
    <property type="match status" value="1"/>
</dbReference>
<evidence type="ECO:0000256" key="2">
    <source>
        <dbReference type="ARBA" id="ARBA00005852"/>
    </source>
</evidence>
<dbReference type="Pfam" id="PF05562">
    <property type="entry name" value="WCOR413"/>
    <property type="match status" value="1"/>
</dbReference>
<evidence type="ECO:0000256" key="3">
    <source>
        <dbReference type="ARBA" id="ARBA00022692"/>
    </source>
</evidence>
<name>A0ABD3J951_EUCGL</name>
<reference evidence="7 8" key="1">
    <citation type="submission" date="2024-11" db="EMBL/GenBank/DDBJ databases">
        <title>Chromosome-level genome assembly of Eucalyptus globulus Labill. provides insights into its genome evolution.</title>
        <authorList>
            <person name="Li X."/>
        </authorList>
    </citation>
    <scope>NUCLEOTIDE SEQUENCE [LARGE SCALE GENOMIC DNA]</scope>
    <source>
        <strain evidence="7">CL2024</strain>
        <tissue evidence="7">Fresh tender leaves</tissue>
    </source>
</reference>
<dbReference type="InterPro" id="IPR008892">
    <property type="entry name" value="COR413"/>
</dbReference>
<feature type="transmembrane region" description="Helical" evidence="6">
    <location>
        <begin position="48"/>
        <end position="74"/>
    </location>
</feature>
<dbReference type="Proteomes" id="UP001634007">
    <property type="component" value="Unassembled WGS sequence"/>
</dbReference>
<dbReference type="GO" id="GO:0016020">
    <property type="term" value="C:membrane"/>
    <property type="evidence" value="ECO:0007669"/>
    <property type="project" value="UniProtKB-SubCell"/>
</dbReference>
<evidence type="ECO:0000256" key="4">
    <source>
        <dbReference type="ARBA" id="ARBA00022989"/>
    </source>
</evidence>
<feature type="transmembrane region" description="Helical" evidence="6">
    <location>
        <begin position="20"/>
        <end position="41"/>
    </location>
</feature>
<evidence type="ECO:0000313" key="8">
    <source>
        <dbReference type="Proteomes" id="UP001634007"/>
    </source>
</evidence>
<proteinExistence type="inferred from homology"/>
<keyword evidence="3 6" id="KW-0812">Transmembrane</keyword>
<evidence type="ECO:0000313" key="7">
    <source>
        <dbReference type="EMBL" id="KAL3723882.1"/>
    </source>
</evidence>
<comment type="caution">
    <text evidence="7">The sequence shown here is derived from an EMBL/GenBank/DDBJ whole genome shotgun (WGS) entry which is preliminary data.</text>
</comment>
<gene>
    <name evidence="7" type="ORF">ACJRO7_035967</name>
</gene>
<organism evidence="7 8">
    <name type="scientific">Eucalyptus globulus</name>
    <name type="common">Tasmanian blue gum</name>
    <dbReference type="NCBI Taxonomy" id="34317"/>
    <lineage>
        <taxon>Eukaryota</taxon>
        <taxon>Viridiplantae</taxon>
        <taxon>Streptophyta</taxon>
        <taxon>Embryophyta</taxon>
        <taxon>Tracheophyta</taxon>
        <taxon>Spermatophyta</taxon>
        <taxon>Magnoliopsida</taxon>
        <taxon>eudicotyledons</taxon>
        <taxon>Gunneridae</taxon>
        <taxon>Pentapetalae</taxon>
        <taxon>rosids</taxon>
        <taxon>malvids</taxon>
        <taxon>Myrtales</taxon>
        <taxon>Myrtaceae</taxon>
        <taxon>Myrtoideae</taxon>
        <taxon>Eucalypteae</taxon>
        <taxon>Eucalyptus</taxon>
    </lineage>
</organism>
<evidence type="ECO:0000256" key="1">
    <source>
        <dbReference type="ARBA" id="ARBA00004141"/>
    </source>
</evidence>
<sequence length="142" mass="15988">MLIAGLFLLIMNRTERKSSVQTTALVLYLFTSFPTVLFKILRGEFGCWVAFLAAAANLFFPRTFTVSRFLLFVVTPDWIADGLRDSIVGGIFCLFLGIILVVNDISGMGLANWCCNWHCFSYCHGVGFLLFFTILYLCEGTR</sequence>
<dbReference type="AlphaFoldDB" id="A0ABD3J951"/>